<reference evidence="2" key="1">
    <citation type="submission" date="2018-03" db="EMBL/GenBank/DDBJ databases">
        <authorList>
            <person name="Guldener U."/>
        </authorList>
    </citation>
    <scope>NUCLEOTIDE SEQUENCE</scope>
</reference>
<feature type="compositionally biased region" description="Low complexity" evidence="1">
    <location>
        <begin position="208"/>
        <end position="223"/>
    </location>
</feature>
<evidence type="ECO:0000313" key="3">
    <source>
        <dbReference type="Proteomes" id="UP001187682"/>
    </source>
</evidence>
<comment type="caution">
    <text evidence="2">The sequence shown here is derived from an EMBL/GenBank/DDBJ whole genome shotgun (WGS) entry which is preliminary data.</text>
</comment>
<feature type="region of interest" description="Disordered" evidence="1">
    <location>
        <begin position="68"/>
        <end position="241"/>
    </location>
</feature>
<gene>
    <name evidence="2" type="ORF">DNG_00712</name>
</gene>
<accession>A0AAE8SRH2</accession>
<organism evidence="2 3">
    <name type="scientific">Cephalotrichum gorgonifer</name>
    <dbReference type="NCBI Taxonomy" id="2041049"/>
    <lineage>
        <taxon>Eukaryota</taxon>
        <taxon>Fungi</taxon>
        <taxon>Dikarya</taxon>
        <taxon>Ascomycota</taxon>
        <taxon>Pezizomycotina</taxon>
        <taxon>Sordariomycetes</taxon>
        <taxon>Hypocreomycetidae</taxon>
        <taxon>Microascales</taxon>
        <taxon>Microascaceae</taxon>
        <taxon>Cephalotrichum</taxon>
    </lineage>
</organism>
<dbReference type="EMBL" id="ONZQ02000001">
    <property type="protein sequence ID" value="SPN97197.1"/>
    <property type="molecule type" value="Genomic_DNA"/>
</dbReference>
<feature type="compositionally biased region" description="Polar residues" evidence="1">
    <location>
        <begin position="191"/>
        <end position="207"/>
    </location>
</feature>
<feature type="compositionally biased region" description="Pro residues" evidence="1">
    <location>
        <begin position="146"/>
        <end position="155"/>
    </location>
</feature>
<evidence type="ECO:0000256" key="1">
    <source>
        <dbReference type="SAM" id="MobiDB-lite"/>
    </source>
</evidence>
<feature type="compositionally biased region" description="Low complexity" evidence="1">
    <location>
        <begin position="78"/>
        <end position="119"/>
    </location>
</feature>
<evidence type="ECO:0000313" key="2">
    <source>
        <dbReference type="EMBL" id="SPN97197.1"/>
    </source>
</evidence>
<keyword evidence="3" id="KW-1185">Reference proteome</keyword>
<feature type="region of interest" description="Disordered" evidence="1">
    <location>
        <begin position="26"/>
        <end position="52"/>
    </location>
</feature>
<name>A0AAE8SRH2_9PEZI</name>
<protein>
    <submittedName>
        <fullName evidence="2">Uncharacterized protein</fullName>
    </submittedName>
</protein>
<proteinExistence type="predicted"/>
<feature type="compositionally biased region" description="Polar residues" evidence="1">
    <location>
        <begin position="157"/>
        <end position="167"/>
    </location>
</feature>
<sequence length="319" mass="34647">MPSIARAFTTRRVKMSLELAQEARERAAVQRSNTVNAAPARSKLDSENVYRPKISGPVELIHTTNMLSYNAPDLPRPSTSGSSQLSTKSAKSSNSDNESDSAPGTAASSPPTSPDVSPSELKRSLSPEPNHLSCYFMTPQQIQDPRPAPSIPAPTIPQRSPSHTKQASMEAMTRQRSTGRLQKPNPRAGSMSRSNGVARSPAHSVSPSTASSHRSFQSQSSVSLPPPPTPVSATMPHSKAQLAAQHPFSQELAQVTEMAEEFGINERINVIDEEERELISRGLCKFSADVYLHDIQTLTATFFNDRDARQSRPAPALWI</sequence>
<dbReference type="Proteomes" id="UP001187682">
    <property type="component" value="Unassembled WGS sequence"/>
</dbReference>
<dbReference type="AlphaFoldDB" id="A0AAE8SRH2"/>